<protein>
    <submittedName>
        <fullName evidence="3">Collagen-like protein</fullName>
    </submittedName>
</protein>
<keyword evidence="2" id="KW-1133">Transmembrane helix</keyword>
<gene>
    <name evidence="3" type="ORF">H6G95_02530</name>
</gene>
<dbReference type="PANTHER" id="PTHR24023">
    <property type="entry name" value="COLLAGEN ALPHA"/>
    <property type="match status" value="1"/>
</dbReference>
<evidence type="ECO:0000256" key="1">
    <source>
        <dbReference type="SAM" id="MobiDB-lite"/>
    </source>
</evidence>
<evidence type="ECO:0000256" key="2">
    <source>
        <dbReference type="SAM" id="Phobius"/>
    </source>
</evidence>
<dbReference type="Proteomes" id="UP000604661">
    <property type="component" value="Unassembled WGS sequence"/>
</dbReference>
<feature type="compositionally biased region" description="Pro residues" evidence="1">
    <location>
        <begin position="254"/>
        <end position="264"/>
    </location>
</feature>
<name>A0ABR8ENK8_NOSLI</name>
<dbReference type="PANTHER" id="PTHR24023:SF1082">
    <property type="entry name" value="COLLAGEN TRIPLE HELIX REPEAT"/>
    <property type="match status" value="1"/>
</dbReference>
<proteinExistence type="predicted"/>
<feature type="compositionally biased region" description="Polar residues" evidence="1">
    <location>
        <begin position="233"/>
        <end position="252"/>
    </location>
</feature>
<comment type="caution">
    <text evidence="3">The sequence shown here is derived from an EMBL/GenBank/DDBJ whole genome shotgun (WGS) entry which is preliminary data.</text>
</comment>
<organism evidence="3 4">
    <name type="scientific">Nostoc linckia FACHB-391</name>
    <dbReference type="NCBI Taxonomy" id="2692906"/>
    <lineage>
        <taxon>Bacteria</taxon>
        <taxon>Bacillati</taxon>
        <taxon>Cyanobacteriota</taxon>
        <taxon>Cyanophyceae</taxon>
        <taxon>Nostocales</taxon>
        <taxon>Nostocaceae</taxon>
        <taxon>Nostoc</taxon>
    </lineage>
</organism>
<dbReference type="EMBL" id="JACJTE010000002">
    <property type="protein sequence ID" value="MBD2559520.1"/>
    <property type="molecule type" value="Genomic_DNA"/>
</dbReference>
<keyword evidence="2" id="KW-0812">Transmembrane</keyword>
<reference evidence="3 4" key="1">
    <citation type="journal article" date="2020" name="ISME J.">
        <title>Comparative genomics reveals insights into cyanobacterial evolution and habitat adaptation.</title>
        <authorList>
            <person name="Chen M.Y."/>
            <person name="Teng W.K."/>
            <person name="Zhao L."/>
            <person name="Hu C.X."/>
            <person name="Zhou Y.K."/>
            <person name="Han B.P."/>
            <person name="Song L.R."/>
            <person name="Shu W.S."/>
        </authorList>
    </citation>
    <scope>NUCLEOTIDE SEQUENCE [LARGE SCALE GENOMIC DNA]</scope>
    <source>
        <strain evidence="3 4">FACHB-391</strain>
    </source>
</reference>
<keyword evidence="4" id="KW-1185">Reference proteome</keyword>
<evidence type="ECO:0000313" key="3">
    <source>
        <dbReference type="EMBL" id="MBD2559520.1"/>
    </source>
</evidence>
<accession>A0ABR8ENK8</accession>
<dbReference type="InterPro" id="IPR008160">
    <property type="entry name" value="Collagen"/>
</dbReference>
<feature type="region of interest" description="Disordered" evidence="1">
    <location>
        <begin position="233"/>
        <end position="264"/>
    </location>
</feature>
<sequence>MTLDKPPYEHNGSQVGSAGKNLIQVGRDYVRYLKLNIDSGNISVVILNGIVIVLVILGTISAAKSVTNVAQSFRSKDNNPVKLQPDLSGMCTPEMARLNLQIARQVADLKNQGVITSELISQLPSLEELKGEPGPQGLKGETGPQGLKGETGPQGLKGETGPQGLKGETGPQGLKGETGPQGLKGETGPQGLKGETGPQGLKGETGPQGLKGETQDLANVRELLGNLRAEVSTLKTQNNTLKNQLASLRKTASPNPPNPSPIPQ</sequence>
<feature type="transmembrane region" description="Helical" evidence="2">
    <location>
        <begin position="42"/>
        <end position="63"/>
    </location>
</feature>
<keyword evidence="2" id="KW-0472">Membrane</keyword>
<dbReference type="RefSeq" id="WP_190891203.1">
    <property type="nucleotide sequence ID" value="NZ_JACJTE010000002.1"/>
</dbReference>
<dbReference type="Pfam" id="PF01391">
    <property type="entry name" value="Collagen"/>
    <property type="match status" value="1"/>
</dbReference>
<evidence type="ECO:0000313" key="4">
    <source>
        <dbReference type="Proteomes" id="UP000604661"/>
    </source>
</evidence>
<dbReference type="InterPro" id="IPR050149">
    <property type="entry name" value="Collagen_superfamily"/>
</dbReference>
<feature type="region of interest" description="Disordered" evidence="1">
    <location>
        <begin position="126"/>
        <end position="217"/>
    </location>
</feature>